<gene>
    <name evidence="1" type="ORF">BG04_362</name>
</gene>
<proteinExistence type="predicted"/>
<dbReference type="AlphaFoldDB" id="A0A0B6AFM2"/>
<sequence length="62" mass="7620">MKEKKLQELTEHLNNLFNNLIHGSITEGEFNELSEELYRKQTRLRYEIECEKGSYYREYFRG</sequence>
<accession>A0A0B6AFM2</accession>
<evidence type="ECO:0000313" key="1">
    <source>
        <dbReference type="EMBL" id="AJI22316.1"/>
    </source>
</evidence>
<name>A0A0B6AFM2_PRIM2</name>
<dbReference type="GeneID" id="93643873"/>
<dbReference type="KEGG" id="bmeg:BG04_362"/>
<organism evidence="1 2">
    <name type="scientific">Priestia megaterium (strain ATCC 14581 / DSM 32 / CCUG 1817 / JCM 2506 / NBRC 15308 / NCIMB 9376 / NCTC 10342 / NRRL B-14308 / VKM B-512 / Ford 19)</name>
    <name type="common">Bacillus megaterium</name>
    <dbReference type="NCBI Taxonomy" id="1348623"/>
    <lineage>
        <taxon>Bacteria</taxon>
        <taxon>Bacillati</taxon>
        <taxon>Bacillota</taxon>
        <taxon>Bacilli</taxon>
        <taxon>Bacillales</taxon>
        <taxon>Bacillaceae</taxon>
        <taxon>Priestia</taxon>
    </lineage>
</organism>
<evidence type="ECO:0000313" key="2">
    <source>
        <dbReference type="Proteomes" id="UP000031829"/>
    </source>
</evidence>
<reference evidence="1 2" key="1">
    <citation type="journal article" date="2015" name="Genome Announc.">
        <title>Complete genome sequences for 35 biothreat assay-relevant bacillus species.</title>
        <authorList>
            <person name="Johnson S.L."/>
            <person name="Daligault H.E."/>
            <person name="Davenport K.W."/>
            <person name="Jaissle J."/>
            <person name="Frey K.G."/>
            <person name="Ladner J.T."/>
            <person name="Broomall S.M."/>
            <person name="Bishop-Lilly K.A."/>
            <person name="Bruce D.C."/>
            <person name="Gibbons H.S."/>
            <person name="Coyne S.R."/>
            <person name="Lo C.C."/>
            <person name="Meincke L."/>
            <person name="Munk A.C."/>
            <person name="Koroleva G.I."/>
            <person name="Rosenzweig C.N."/>
            <person name="Palacios G.F."/>
            <person name="Redden C.L."/>
            <person name="Minogue T.D."/>
            <person name="Chain P.S."/>
        </authorList>
    </citation>
    <scope>NUCLEOTIDE SEQUENCE [LARGE SCALE GENOMIC DNA]</scope>
    <source>
        <strain evidence="2">ATCC 14581 / DSM 32 / JCM 2506 / NBRC 15308 / NCIMB 9376 / NCTC 10342 / NRRL B-14308 / VKM B-512</strain>
    </source>
</reference>
<dbReference type="RefSeq" id="WP_013058178.1">
    <property type="nucleotide sequence ID" value="NZ_BCVB01000006.1"/>
</dbReference>
<dbReference type="EMBL" id="CP009920">
    <property type="protein sequence ID" value="AJI22316.1"/>
    <property type="molecule type" value="Genomic_DNA"/>
</dbReference>
<dbReference type="HOGENOM" id="CLU_2894621_0_0_9"/>
<protein>
    <submittedName>
        <fullName evidence="1">Uncharacterized protein</fullName>
    </submittedName>
</protein>
<dbReference type="Proteomes" id="UP000031829">
    <property type="component" value="Chromosome"/>
</dbReference>